<protein>
    <submittedName>
        <fullName evidence="2">Uncharacterized protein</fullName>
    </submittedName>
</protein>
<dbReference type="EMBL" id="WUUU01000110">
    <property type="protein sequence ID" value="MXR21419.1"/>
    <property type="molecule type" value="Genomic_DNA"/>
</dbReference>
<comment type="caution">
    <text evidence="2">The sequence shown here is derived from an EMBL/GenBank/DDBJ whole genome shotgun (WGS) entry which is preliminary data.</text>
</comment>
<accession>A0A6B0SV74</accession>
<sequence>MTGEISTAGTWEAADDSNVESVWPSDLTPTKSPYGTPEDQTPVAVQQTATESRYAKVNRDSEGVVLGIALFLNETELCRLGAELDKAEEIKYWVEDGRLRFAKADSTENEVSSKNDG</sequence>
<name>A0A6B0SV74_9EURY</name>
<gene>
    <name evidence="2" type="ORF">GRX66_12680</name>
</gene>
<keyword evidence="3" id="KW-1185">Reference proteome</keyword>
<dbReference type="RefSeq" id="WP_159526895.1">
    <property type="nucleotide sequence ID" value="NZ_WUUU01000110.1"/>
</dbReference>
<dbReference type="Proteomes" id="UP000471521">
    <property type="component" value="Unassembled WGS sequence"/>
</dbReference>
<reference evidence="2 3" key="1">
    <citation type="submission" date="2019-12" db="EMBL/GenBank/DDBJ databases">
        <title>Isolation and characterization of three novel carbon monoxide-oxidizing members of Halobacteria from salione crusts and soils.</title>
        <authorList>
            <person name="Myers M.R."/>
            <person name="King G.M."/>
        </authorList>
    </citation>
    <scope>NUCLEOTIDE SEQUENCE [LARGE SCALE GENOMIC DNA]</scope>
    <source>
        <strain evidence="2 3">PCN9</strain>
    </source>
</reference>
<proteinExistence type="predicted"/>
<evidence type="ECO:0000256" key="1">
    <source>
        <dbReference type="SAM" id="MobiDB-lite"/>
    </source>
</evidence>
<organism evidence="2 3">
    <name type="scientific">Halobacterium bonnevillei</name>
    <dbReference type="NCBI Taxonomy" id="2692200"/>
    <lineage>
        <taxon>Archaea</taxon>
        <taxon>Methanobacteriati</taxon>
        <taxon>Methanobacteriota</taxon>
        <taxon>Stenosarchaea group</taxon>
        <taxon>Halobacteria</taxon>
        <taxon>Halobacteriales</taxon>
        <taxon>Halobacteriaceae</taxon>
        <taxon>Halobacterium</taxon>
    </lineage>
</organism>
<feature type="region of interest" description="Disordered" evidence="1">
    <location>
        <begin position="1"/>
        <end position="44"/>
    </location>
</feature>
<evidence type="ECO:0000313" key="2">
    <source>
        <dbReference type="EMBL" id="MXR21419.1"/>
    </source>
</evidence>
<dbReference type="AlphaFoldDB" id="A0A6B0SV74"/>
<evidence type="ECO:0000313" key="3">
    <source>
        <dbReference type="Proteomes" id="UP000471521"/>
    </source>
</evidence>